<evidence type="ECO:0000256" key="3">
    <source>
        <dbReference type="ARBA" id="ARBA00023295"/>
    </source>
</evidence>
<dbReference type="PROSITE" id="PS51910">
    <property type="entry name" value="GH18_2"/>
    <property type="match status" value="1"/>
</dbReference>
<keyword evidence="3 4" id="KW-0326">Glycosidase</keyword>
<keyword evidence="1 4" id="KW-0378">Hydrolase</keyword>
<dbReference type="GO" id="GO:0004568">
    <property type="term" value="F:chitinase activity"/>
    <property type="evidence" value="ECO:0007669"/>
    <property type="project" value="TreeGrafter"/>
</dbReference>
<evidence type="ECO:0000256" key="1">
    <source>
        <dbReference type="ARBA" id="ARBA00022801"/>
    </source>
</evidence>
<dbReference type="SUPFAM" id="SSF51445">
    <property type="entry name" value="(Trans)glycosidases"/>
    <property type="match status" value="1"/>
</dbReference>
<dbReference type="SMART" id="SM00636">
    <property type="entry name" value="Glyco_18"/>
    <property type="match status" value="1"/>
</dbReference>
<protein>
    <recommendedName>
        <fullName evidence="6">GH18 domain-containing protein</fullName>
    </recommendedName>
</protein>
<dbReference type="Gene3D" id="3.20.20.80">
    <property type="entry name" value="Glycosidases"/>
    <property type="match status" value="1"/>
</dbReference>
<evidence type="ECO:0000313" key="7">
    <source>
        <dbReference type="EMBL" id="KAK3887902.1"/>
    </source>
</evidence>
<name>A0AAE1KY03_PETCI</name>
<dbReference type="GO" id="GO:0008061">
    <property type="term" value="F:chitin binding"/>
    <property type="evidence" value="ECO:0007669"/>
    <property type="project" value="InterPro"/>
</dbReference>
<evidence type="ECO:0000256" key="4">
    <source>
        <dbReference type="RuleBase" id="RU000489"/>
    </source>
</evidence>
<feature type="domain" description="GH18" evidence="6">
    <location>
        <begin position="1"/>
        <end position="295"/>
    </location>
</feature>
<dbReference type="GO" id="GO:0005576">
    <property type="term" value="C:extracellular region"/>
    <property type="evidence" value="ECO:0007669"/>
    <property type="project" value="TreeGrafter"/>
</dbReference>
<dbReference type="InterPro" id="IPR011583">
    <property type="entry name" value="Chitinase_II/V-like_cat"/>
</dbReference>
<dbReference type="EMBL" id="JAWQEG010000602">
    <property type="protein sequence ID" value="KAK3887902.1"/>
    <property type="molecule type" value="Genomic_DNA"/>
</dbReference>
<dbReference type="InterPro" id="IPR017853">
    <property type="entry name" value="GH"/>
</dbReference>
<reference evidence="7" key="1">
    <citation type="submission" date="2023-10" db="EMBL/GenBank/DDBJ databases">
        <title>Genome assemblies of two species of porcelain crab, Petrolisthes cinctipes and Petrolisthes manimaculis (Anomura: Porcellanidae).</title>
        <authorList>
            <person name="Angst P."/>
        </authorList>
    </citation>
    <scope>NUCLEOTIDE SEQUENCE</scope>
    <source>
        <strain evidence="7">PB745_01</strain>
        <tissue evidence="7">Gill</tissue>
    </source>
</reference>
<evidence type="ECO:0000256" key="5">
    <source>
        <dbReference type="RuleBase" id="RU004453"/>
    </source>
</evidence>
<dbReference type="Gene3D" id="3.10.50.10">
    <property type="match status" value="1"/>
</dbReference>
<dbReference type="Proteomes" id="UP001286313">
    <property type="component" value="Unassembled WGS sequence"/>
</dbReference>
<dbReference type="Pfam" id="PF00704">
    <property type="entry name" value="Glyco_hydro_18"/>
    <property type="match status" value="1"/>
</dbReference>
<keyword evidence="2" id="KW-1015">Disulfide bond</keyword>
<dbReference type="InterPro" id="IPR001223">
    <property type="entry name" value="Glyco_hydro18_cat"/>
</dbReference>
<dbReference type="GO" id="GO:0005975">
    <property type="term" value="P:carbohydrate metabolic process"/>
    <property type="evidence" value="ECO:0007669"/>
    <property type="project" value="InterPro"/>
</dbReference>
<organism evidence="7 8">
    <name type="scientific">Petrolisthes cinctipes</name>
    <name type="common">Flat porcelain crab</name>
    <dbReference type="NCBI Taxonomy" id="88211"/>
    <lineage>
        <taxon>Eukaryota</taxon>
        <taxon>Metazoa</taxon>
        <taxon>Ecdysozoa</taxon>
        <taxon>Arthropoda</taxon>
        <taxon>Crustacea</taxon>
        <taxon>Multicrustacea</taxon>
        <taxon>Malacostraca</taxon>
        <taxon>Eumalacostraca</taxon>
        <taxon>Eucarida</taxon>
        <taxon>Decapoda</taxon>
        <taxon>Pleocyemata</taxon>
        <taxon>Anomura</taxon>
        <taxon>Galatheoidea</taxon>
        <taxon>Porcellanidae</taxon>
        <taxon>Petrolisthes</taxon>
    </lineage>
</organism>
<evidence type="ECO:0000256" key="2">
    <source>
        <dbReference type="ARBA" id="ARBA00023157"/>
    </source>
</evidence>
<dbReference type="InterPro" id="IPR001579">
    <property type="entry name" value="Glyco_hydro_18_chit_AS"/>
</dbReference>
<dbReference type="PANTHER" id="PTHR11177">
    <property type="entry name" value="CHITINASE"/>
    <property type="match status" value="1"/>
</dbReference>
<dbReference type="InterPro" id="IPR050314">
    <property type="entry name" value="Glycosyl_Hydrlase_18"/>
</dbReference>
<dbReference type="AlphaFoldDB" id="A0AAE1KY03"/>
<evidence type="ECO:0000259" key="6">
    <source>
        <dbReference type="PROSITE" id="PS51910"/>
    </source>
</evidence>
<gene>
    <name evidence="7" type="ORF">Pcinc_008052</name>
</gene>
<comment type="similarity">
    <text evidence="5">Belongs to the glycosyl hydrolase 18 family.</text>
</comment>
<evidence type="ECO:0000313" key="8">
    <source>
        <dbReference type="Proteomes" id="UP001286313"/>
    </source>
</evidence>
<comment type="caution">
    <text evidence="7">The sequence shown here is derived from an EMBL/GenBank/DDBJ whole genome shotgun (WGS) entry which is preliminary data.</text>
</comment>
<dbReference type="PROSITE" id="PS01095">
    <property type="entry name" value="GH18_1"/>
    <property type="match status" value="1"/>
</dbReference>
<keyword evidence="8" id="KW-1185">Reference proteome</keyword>
<dbReference type="GO" id="GO:0006032">
    <property type="term" value="P:chitin catabolic process"/>
    <property type="evidence" value="ECO:0007669"/>
    <property type="project" value="TreeGrafter"/>
</dbReference>
<dbReference type="PANTHER" id="PTHR11177:SF360">
    <property type="entry name" value="CHITINASE 4-RELATED"/>
    <property type="match status" value="1"/>
</dbReference>
<dbReference type="InterPro" id="IPR029070">
    <property type="entry name" value="Chitinase_insertion_sf"/>
</dbReference>
<sequence>MLTHTKWCPVTPGWIYPLASTTTAKYSDLVSSPSRRAAFIRDAINFMEQYDFDGLDLDWEYPAYHDWGRPADKNNFATFVQELKSELGPLNLLLTSAVSATKQIIDAGYDIPKLGLHLDYIHLMTYDYHGSWENFSDHHSPLYKRNFDTMEFYAEFTASYWIAEGAPANKLVLGIPLYGRTFALSSDQTAPPAPASGPGNAGNITQEAGFLSYMEICTALPNGYTEVKSYVQETGCGLTLVAAPSSTIATRLQLTTLTVLLDYSGIITLSPVTGQTTLSAKQPTSAALPSTIRDN</sequence>
<dbReference type="FunFam" id="3.10.50.10:FF:000001">
    <property type="entry name" value="Chitinase 3-like 1"/>
    <property type="match status" value="1"/>
</dbReference>
<dbReference type="SUPFAM" id="SSF54556">
    <property type="entry name" value="Chitinase insertion domain"/>
    <property type="match status" value="1"/>
</dbReference>
<accession>A0AAE1KY03</accession>
<proteinExistence type="inferred from homology"/>